<keyword evidence="2" id="KW-1185">Reference proteome</keyword>
<dbReference type="EMBL" id="CM041545">
    <property type="protein sequence ID" value="KAI3362471.1"/>
    <property type="molecule type" value="Genomic_DNA"/>
</dbReference>
<dbReference type="Proteomes" id="UP000831701">
    <property type="component" value="Chromosome 15"/>
</dbReference>
<reference evidence="1" key="1">
    <citation type="submission" date="2022-04" db="EMBL/GenBank/DDBJ databases">
        <title>Jade perch genome.</title>
        <authorList>
            <person name="Chao B."/>
        </authorList>
    </citation>
    <scope>NUCLEOTIDE SEQUENCE</scope>
    <source>
        <strain evidence="1">CB-2022</strain>
    </source>
</reference>
<protein>
    <submittedName>
        <fullName evidence="1">Uncharacterized protein</fullName>
    </submittedName>
</protein>
<organism evidence="1 2">
    <name type="scientific">Scortum barcoo</name>
    <name type="common">barcoo grunter</name>
    <dbReference type="NCBI Taxonomy" id="214431"/>
    <lineage>
        <taxon>Eukaryota</taxon>
        <taxon>Metazoa</taxon>
        <taxon>Chordata</taxon>
        <taxon>Craniata</taxon>
        <taxon>Vertebrata</taxon>
        <taxon>Euteleostomi</taxon>
        <taxon>Actinopterygii</taxon>
        <taxon>Neopterygii</taxon>
        <taxon>Teleostei</taxon>
        <taxon>Neoteleostei</taxon>
        <taxon>Acanthomorphata</taxon>
        <taxon>Eupercaria</taxon>
        <taxon>Centrarchiformes</taxon>
        <taxon>Terapontoidei</taxon>
        <taxon>Terapontidae</taxon>
        <taxon>Scortum</taxon>
    </lineage>
</organism>
<proteinExistence type="predicted"/>
<comment type="caution">
    <text evidence="1">The sequence shown here is derived from an EMBL/GenBank/DDBJ whole genome shotgun (WGS) entry which is preliminary data.</text>
</comment>
<evidence type="ECO:0000313" key="1">
    <source>
        <dbReference type="EMBL" id="KAI3362471.1"/>
    </source>
</evidence>
<accession>A0ACB8W3L3</accession>
<gene>
    <name evidence="1" type="ORF">L3Q82_012759</name>
</gene>
<sequence>MMGKRQSYVTLCYINAHDPSCLNLKRKVQVRQTELICPAEKSLMDHRGECNRAVLVSVAEFNHGVKLGKRPGVKRDNKSLHSTLSKLGFKVDVHTNLSSDQIYQLFLRESQQPVKDCFLAVLSSHGEEGGVFGADGKLARLSQIFRCFDNKQMETKTKVFLIQACRGDTLDDGVEVDSADEAAEFSLHLSVPVDTAVMFATTPVLMFGGLTGGLPVLSSGYGAFTHPLGSVFLQTFCTLLNEDRNRNLELTRLMTRLSHRVAYTFQAKGRVLGGKKEMPCLLTRMTREVFPFAEPGKDSAAAAAAATSLSATSLVGSDGVRTRTPSIS</sequence>
<name>A0ACB8W3L3_9TELE</name>
<evidence type="ECO:0000313" key="2">
    <source>
        <dbReference type="Proteomes" id="UP000831701"/>
    </source>
</evidence>